<dbReference type="GO" id="GO:0016887">
    <property type="term" value="F:ATP hydrolysis activity"/>
    <property type="evidence" value="ECO:0007669"/>
    <property type="project" value="TreeGrafter"/>
</dbReference>
<sequence length="460" mass="51087">MASTSAARRPATSAPGDGSRTITVRDSQPIPEGNNPGGEAPNGILRLRGGPRSRPRVMWDADVIDNEGCGKKKSKICCIYHKPRRFDESSSESSGDESDSSCGSNDSRKHAHKRPDKAGDPNPGPNAYEKSGSKGKGKVNNKRVTVTERHLAILGLFPEHPFVKAKEPLFPMTSIRARDFFFFKRVHVELGCRSTFEIRRRSPGMILYKTPHPCPAINRLRSGQSKFELVHRPNGSWPGTNGPHISVLDSSFNPPTNAHAALASQPSQLSQSSGTKLLLLLSISNVDKVPKPGDAIPEQRLEMMVALAQKLGQDVAVGAVNEPTFVGKSEILREHCSDTGKPELTFLMGWDTIVRFFAPRYYPSPSQMLSKLRTFFNEEGSSIVCARRGSHPDTEEEEFLRSEYVQEFYDAGKIKITDLDQSVRDISSTDVRKGTIETAERYCSKEVVEIIKREQLYFWN</sequence>
<dbReference type="Gene3D" id="3.40.50.620">
    <property type="entry name" value="HUPs"/>
    <property type="match status" value="1"/>
</dbReference>
<dbReference type="SUPFAM" id="SSF52374">
    <property type="entry name" value="Nucleotidylyl transferase"/>
    <property type="match status" value="1"/>
</dbReference>
<reference evidence="3" key="1">
    <citation type="submission" date="2020-09" db="EMBL/GenBank/DDBJ databases">
        <title>Comparative genome analyses of four rice-infecting Rhizoctonia solani isolates reveal extensive enrichment of homogalacturonan modification genes.</title>
        <authorList>
            <person name="Lee D.-Y."/>
            <person name="Jeon J."/>
            <person name="Kim K.-T."/>
            <person name="Cheong K."/>
            <person name="Song H."/>
            <person name="Choi G."/>
            <person name="Ko J."/>
            <person name="Opiyo S.O."/>
            <person name="Zuo S."/>
            <person name="Madhav S."/>
            <person name="Lee Y.-H."/>
            <person name="Wang G.-L."/>
        </authorList>
    </citation>
    <scope>NUCLEOTIDE SEQUENCE</scope>
    <source>
        <strain evidence="3">AG1-IA B2</strain>
    </source>
</reference>
<dbReference type="GO" id="GO:0005634">
    <property type="term" value="C:nucleus"/>
    <property type="evidence" value="ECO:0007669"/>
    <property type="project" value="TreeGrafter"/>
</dbReference>
<dbReference type="InterPro" id="IPR014729">
    <property type="entry name" value="Rossmann-like_a/b/a_fold"/>
</dbReference>
<feature type="domain" description="Cytidyltransferase-like" evidence="2">
    <location>
        <begin position="249"/>
        <end position="433"/>
    </location>
</feature>
<evidence type="ECO:0000259" key="2">
    <source>
        <dbReference type="Pfam" id="PF01467"/>
    </source>
</evidence>
<dbReference type="Proteomes" id="UP000614334">
    <property type="component" value="Unassembled WGS sequence"/>
</dbReference>
<dbReference type="PANTHER" id="PTHR31285">
    <property type="entry name" value="NICOTINAMIDE MONONUCLEOTIDE ADENYLYLTRANSFERASE"/>
    <property type="match status" value="1"/>
</dbReference>
<gene>
    <name evidence="3" type="ORF">RHS01_06373</name>
</gene>
<dbReference type="Pfam" id="PF07491">
    <property type="entry name" value="PPI_Ypi1"/>
    <property type="match status" value="1"/>
</dbReference>
<feature type="compositionally biased region" description="Low complexity" evidence="1">
    <location>
        <begin position="29"/>
        <end position="48"/>
    </location>
</feature>
<accession>A0A8H7M4N3</accession>
<dbReference type="EMBL" id="JACYCF010000011">
    <property type="protein sequence ID" value="KAF8754398.1"/>
    <property type="molecule type" value="Genomic_DNA"/>
</dbReference>
<feature type="region of interest" description="Disordered" evidence="1">
    <location>
        <begin position="86"/>
        <end position="143"/>
    </location>
</feature>
<name>A0A8H7M4N3_9AGAM</name>
<dbReference type="GO" id="GO:0005737">
    <property type="term" value="C:cytoplasm"/>
    <property type="evidence" value="ECO:0007669"/>
    <property type="project" value="TreeGrafter"/>
</dbReference>
<dbReference type="Pfam" id="PF01467">
    <property type="entry name" value="CTP_transf_like"/>
    <property type="match status" value="1"/>
</dbReference>
<dbReference type="PANTHER" id="PTHR31285:SF0">
    <property type="entry name" value="NICOTINAMIDE MONONUCLEOTIDE ADENYLYLTRANSFERASE"/>
    <property type="match status" value="1"/>
</dbReference>
<organism evidence="3 4">
    <name type="scientific">Rhizoctonia solani</name>
    <dbReference type="NCBI Taxonomy" id="456999"/>
    <lineage>
        <taxon>Eukaryota</taxon>
        <taxon>Fungi</taxon>
        <taxon>Dikarya</taxon>
        <taxon>Basidiomycota</taxon>
        <taxon>Agaricomycotina</taxon>
        <taxon>Agaricomycetes</taxon>
        <taxon>Cantharellales</taxon>
        <taxon>Ceratobasidiaceae</taxon>
        <taxon>Rhizoctonia</taxon>
    </lineage>
</organism>
<dbReference type="InterPro" id="IPR004821">
    <property type="entry name" value="Cyt_trans-like"/>
</dbReference>
<evidence type="ECO:0000313" key="4">
    <source>
        <dbReference type="Proteomes" id="UP000614334"/>
    </source>
</evidence>
<proteinExistence type="predicted"/>
<evidence type="ECO:0000313" key="3">
    <source>
        <dbReference type="EMBL" id="KAF8754398.1"/>
    </source>
</evidence>
<feature type="compositionally biased region" description="Low complexity" evidence="1">
    <location>
        <begin position="1"/>
        <end position="15"/>
    </location>
</feature>
<dbReference type="GO" id="GO:0004865">
    <property type="term" value="F:protein serine/threonine phosphatase inhibitor activity"/>
    <property type="evidence" value="ECO:0007669"/>
    <property type="project" value="InterPro"/>
</dbReference>
<protein>
    <submittedName>
        <fullName evidence="3">NAD biosynthesis via nicotinamide riboside salvage pathway</fullName>
    </submittedName>
</protein>
<comment type="caution">
    <text evidence="3">The sequence shown here is derived from an EMBL/GenBank/DDBJ whole genome shotgun (WGS) entry which is preliminary data.</text>
</comment>
<dbReference type="AlphaFoldDB" id="A0A8H7M4N3"/>
<feature type="region of interest" description="Disordered" evidence="1">
    <location>
        <begin position="1"/>
        <end position="56"/>
    </location>
</feature>
<evidence type="ECO:0000256" key="1">
    <source>
        <dbReference type="SAM" id="MobiDB-lite"/>
    </source>
</evidence>
<dbReference type="GO" id="GO:0000309">
    <property type="term" value="F:nicotinamide-nucleotide adenylyltransferase activity"/>
    <property type="evidence" value="ECO:0007669"/>
    <property type="project" value="TreeGrafter"/>
</dbReference>
<dbReference type="InterPro" id="IPR011107">
    <property type="entry name" value="PPI_Ypi1"/>
</dbReference>